<feature type="domain" description="HD" evidence="15">
    <location>
        <begin position="336"/>
        <end position="429"/>
    </location>
</feature>
<accession>A0A6I2M8Q5</accession>
<dbReference type="GO" id="GO:0005886">
    <property type="term" value="C:plasma membrane"/>
    <property type="evidence" value="ECO:0007669"/>
    <property type="project" value="UniProtKB-SubCell"/>
</dbReference>
<gene>
    <name evidence="12 16" type="primary">rny</name>
    <name evidence="16" type="ORF">GJU41_07140</name>
</gene>
<dbReference type="PROSITE" id="PS50084">
    <property type="entry name" value="KH_TYPE_1"/>
    <property type="match status" value="1"/>
</dbReference>
<name>A0A6I2M8Q5_9BACI</name>
<dbReference type="InterPro" id="IPR022711">
    <property type="entry name" value="RNase_Y_N"/>
</dbReference>
<dbReference type="InterPro" id="IPR006674">
    <property type="entry name" value="HD_domain"/>
</dbReference>
<evidence type="ECO:0000256" key="14">
    <source>
        <dbReference type="SAM" id="MobiDB-lite"/>
    </source>
</evidence>
<evidence type="ECO:0000256" key="5">
    <source>
        <dbReference type="ARBA" id="ARBA00022759"/>
    </source>
</evidence>
<dbReference type="RefSeq" id="WP_070877321.1">
    <property type="nucleotide sequence ID" value="NZ_CAJFZX010000003.1"/>
</dbReference>
<evidence type="ECO:0000256" key="7">
    <source>
        <dbReference type="ARBA" id="ARBA00022884"/>
    </source>
</evidence>
<dbReference type="Pfam" id="PF00013">
    <property type="entry name" value="KH_1"/>
    <property type="match status" value="1"/>
</dbReference>
<keyword evidence="2 12" id="KW-1003">Cell membrane</keyword>
<reference evidence="16 17" key="1">
    <citation type="submission" date="2019-11" db="EMBL/GenBank/DDBJ databases">
        <title>Bacillus idriensis genome.</title>
        <authorList>
            <person name="Konopka E.N."/>
            <person name="Newman J.D."/>
        </authorList>
    </citation>
    <scope>NUCLEOTIDE SEQUENCE [LARGE SCALE GENOMIC DNA]</scope>
    <source>
        <strain evidence="16 17">DSM 19097</strain>
    </source>
</reference>
<dbReference type="NCBIfam" id="TIGR03319">
    <property type="entry name" value="RNase_Y"/>
    <property type="match status" value="1"/>
</dbReference>
<protein>
    <recommendedName>
        <fullName evidence="11 12">Ribonuclease Y</fullName>
        <shortName evidence="12">RNase Y</shortName>
        <ecNumber evidence="12 13">3.1.-.-</ecNumber>
    </recommendedName>
</protein>
<evidence type="ECO:0000313" key="17">
    <source>
        <dbReference type="Proteomes" id="UP000441585"/>
    </source>
</evidence>
<dbReference type="Pfam" id="PF01966">
    <property type="entry name" value="HD"/>
    <property type="match status" value="1"/>
</dbReference>
<comment type="caution">
    <text evidence="16">The sequence shown here is derived from an EMBL/GenBank/DDBJ whole genome shotgun (WGS) entry which is preliminary data.</text>
</comment>
<dbReference type="InterPro" id="IPR004087">
    <property type="entry name" value="KH_dom"/>
</dbReference>
<dbReference type="EC" id="3.1.-.-" evidence="12 13"/>
<dbReference type="SMART" id="SM00471">
    <property type="entry name" value="HDc"/>
    <property type="match status" value="1"/>
</dbReference>
<dbReference type="HAMAP" id="MF_00335">
    <property type="entry name" value="RNase_Y"/>
    <property type="match status" value="1"/>
</dbReference>
<dbReference type="Gene3D" id="1.10.3210.10">
    <property type="entry name" value="Hypothetical protein af1432"/>
    <property type="match status" value="1"/>
</dbReference>
<feature type="transmembrane region" description="Helical" evidence="12">
    <location>
        <begin position="6"/>
        <end position="24"/>
    </location>
</feature>
<dbReference type="InterPro" id="IPR036612">
    <property type="entry name" value="KH_dom_type_1_sf"/>
</dbReference>
<dbReference type="CDD" id="cd06503">
    <property type="entry name" value="ATP-synt_Fo_b"/>
    <property type="match status" value="1"/>
</dbReference>
<comment type="subcellular location">
    <subcellularLocation>
        <location evidence="1 12">Cell membrane</location>
        <topology evidence="1 12">Single-pass membrane protein</topology>
    </subcellularLocation>
</comment>
<keyword evidence="17" id="KW-1185">Reference proteome</keyword>
<dbReference type="AlphaFoldDB" id="A0A6I2M8Q5"/>
<evidence type="ECO:0000256" key="9">
    <source>
        <dbReference type="ARBA" id="ARBA00023136"/>
    </source>
</evidence>
<keyword evidence="6 12" id="KW-0378">Hydrolase</keyword>
<dbReference type="FunFam" id="1.10.3210.10:FF:000003">
    <property type="entry name" value="Ribonuclease Y"/>
    <property type="match status" value="1"/>
</dbReference>
<dbReference type="SUPFAM" id="SSF109604">
    <property type="entry name" value="HD-domain/PDEase-like"/>
    <property type="match status" value="1"/>
</dbReference>
<evidence type="ECO:0000256" key="3">
    <source>
        <dbReference type="ARBA" id="ARBA00022692"/>
    </source>
</evidence>
<dbReference type="Gene3D" id="3.30.1370.10">
    <property type="entry name" value="K Homology domain, type 1"/>
    <property type="match status" value="1"/>
</dbReference>
<proteinExistence type="inferred from homology"/>
<dbReference type="PANTHER" id="PTHR12826">
    <property type="entry name" value="RIBONUCLEASE Y"/>
    <property type="match status" value="1"/>
</dbReference>
<feature type="region of interest" description="Disordered" evidence="14">
    <location>
        <begin position="82"/>
        <end position="108"/>
    </location>
</feature>
<keyword evidence="5 12" id="KW-0255">Endonuclease</keyword>
<dbReference type="EMBL" id="WKKF01000001">
    <property type="protein sequence ID" value="MRX53744.1"/>
    <property type="molecule type" value="Genomic_DNA"/>
</dbReference>
<dbReference type="GO" id="GO:0004521">
    <property type="term" value="F:RNA endonuclease activity"/>
    <property type="evidence" value="ECO:0007669"/>
    <property type="project" value="UniProtKB-UniRule"/>
</dbReference>
<comment type="function">
    <text evidence="12">Endoribonuclease that initiates mRNA decay.</text>
</comment>
<dbReference type="GO" id="GO:0003723">
    <property type="term" value="F:RNA binding"/>
    <property type="evidence" value="ECO:0007669"/>
    <property type="project" value="UniProtKB-UniRule"/>
</dbReference>
<evidence type="ECO:0000256" key="4">
    <source>
        <dbReference type="ARBA" id="ARBA00022722"/>
    </source>
</evidence>
<dbReference type="NCBIfam" id="TIGR00277">
    <property type="entry name" value="HDIG"/>
    <property type="match status" value="1"/>
</dbReference>
<dbReference type="FunFam" id="3.30.1370.10:FF:000006">
    <property type="entry name" value="Ribonuclease Y"/>
    <property type="match status" value="1"/>
</dbReference>
<dbReference type="SMART" id="SM00322">
    <property type="entry name" value="KH"/>
    <property type="match status" value="1"/>
</dbReference>
<evidence type="ECO:0000313" key="16">
    <source>
        <dbReference type="EMBL" id="MRX53744.1"/>
    </source>
</evidence>
<dbReference type="SUPFAM" id="SSF54791">
    <property type="entry name" value="Eukaryotic type KH-domain (KH-domain type I)"/>
    <property type="match status" value="1"/>
</dbReference>
<keyword evidence="4 12" id="KW-0540">Nuclease</keyword>
<keyword evidence="8 12" id="KW-1133">Transmembrane helix</keyword>
<dbReference type="InterPro" id="IPR006675">
    <property type="entry name" value="HDIG_dom"/>
</dbReference>
<organism evidence="16 17">
    <name type="scientific">Metabacillus idriensis</name>
    <dbReference type="NCBI Taxonomy" id="324768"/>
    <lineage>
        <taxon>Bacteria</taxon>
        <taxon>Bacillati</taxon>
        <taxon>Bacillota</taxon>
        <taxon>Bacilli</taxon>
        <taxon>Bacillales</taxon>
        <taxon>Bacillaceae</taxon>
        <taxon>Metabacillus</taxon>
    </lineage>
</organism>
<keyword evidence="9 12" id="KW-0472">Membrane</keyword>
<evidence type="ECO:0000256" key="13">
    <source>
        <dbReference type="NCBIfam" id="TIGR03319"/>
    </source>
</evidence>
<keyword evidence="3 12" id="KW-0812">Transmembrane</keyword>
<dbReference type="PROSITE" id="PS51831">
    <property type="entry name" value="HD"/>
    <property type="match status" value="1"/>
</dbReference>
<evidence type="ECO:0000256" key="11">
    <source>
        <dbReference type="ARBA" id="ARBA00073072"/>
    </source>
</evidence>
<evidence type="ECO:0000256" key="10">
    <source>
        <dbReference type="ARBA" id="ARBA00061537"/>
    </source>
</evidence>
<comment type="similarity">
    <text evidence="10 12">Belongs to the RNase Y family.</text>
</comment>
<evidence type="ECO:0000256" key="12">
    <source>
        <dbReference type="HAMAP-Rule" id="MF_00335"/>
    </source>
</evidence>
<evidence type="ECO:0000256" key="2">
    <source>
        <dbReference type="ARBA" id="ARBA00022475"/>
    </source>
</evidence>
<dbReference type="GO" id="GO:0016787">
    <property type="term" value="F:hydrolase activity"/>
    <property type="evidence" value="ECO:0007669"/>
    <property type="project" value="UniProtKB-KW"/>
</dbReference>
<dbReference type="InterPro" id="IPR017705">
    <property type="entry name" value="Ribonuclease_Y"/>
</dbReference>
<dbReference type="CDD" id="cd00077">
    <property type="entry name" value="HDc"/>
    <property type="match status" value="1"/>
</dbReference>
<dbReference type="PANTHER" id="PTHR12826:SF15">
    <property type="entry name" value="RIBONUCLEASE Y"/>
    <property type="match status" value="1"/>
</dbReference>
<keyword evidence="7 12" id="KW-0694">RNA-binding</keyword>
<dbReference type="Proteomes" id="UP000441585">
    <property type="component" value="Unassembled WGS sequence"/>
</dbReference>
<evidence type="ECO:0000256" key="1">
    <source>
        <dbReference type="ARBA" id="ARBA00004162"/>
    </source>
</evidence>
<dbReference type="GO" id="GO:0006402">
    <property type="term" value="P:mRNA catabolic process"/>
    <property type="evidence" value="ECO:0007669"/>
    <property type="project" value="UniProtKB-UniRule"/>
</dbReference>
<evidence type="ECO:0000256" key="6">
    <source>
        <dbReference type="ARBA" id="ARBA00022801"/>
    </source>
</evidence>
<dbReference type="CDD" id="cd22431">
    <property type="entry name" value="KH-I_RNaseY"/>
    <property type="match status" value="1"/>
</dbReference>
<dbReference type="InterPro" id="IPR004088">
    <property type="entry name" value="KH_dom_type_1"/>
</dbReference>
<dbReference type="Pfam" id="PF12072">
    <property type="entry name" value="RNase_Y_N"/>
    <property type="match status" value="1"/>
</dbReference>
<evidence type="ECO:0000256" key="8">
    <source>
        <dbReference type="ARBA" id="ARBA00022989"/>
    </source>
</evidence>
<sequence>MDPITMIISILLGLIVGAVVGYFVRKSIAEAKIAGAKGTAEQILEDAKRDAEATKKEALLEAKDDIHKLRTEAEQEIRERRNELQKQENRLLQKEENLDRKDESLDKRENMLEKKEDSLNERQQHIEEMESKVDEMVRKQQSELERISSLTREEAKQIILEKVENELSHDIAVTVKESENRAKEEADKRAKEILSLAIQRCAADHVAETTVSVVNLPNDEMKGRIIGREGRNIRTLETLTGIDLIIDDTPEAVILSGFDPIRRETARIALDKLVQDGRIHPARIEEMVEKSRREVDEYIREVGEQTTFEVGVHGLHPDLIKIMGRLKFRTSYGQNVLKHSMEVAYLSGLMAAELGEDVTLAKRAGLLHDIGKAIDHEVEGSHVEIGVELATKYKEHPVVINSIASHHGDQEPTSVIAVLVAAADALSAARPGARSETLENYIRRLEKLEEISESYEGVEKSFAIQAGREVRIMVKPDTIDDLQAHRLARDIRKRIEEELDYPGHIKVTVIRETRAVEYAK</sequence>
<evidence type="ECO:0000259" key="15">
    <source>
        <dbReference type="PROSITE" id="PS51831"/>
    </source>
</evidence>
<dbReference type="InterPro" id="IPR003607">
    <property type="entry name" value="HD/PDEase_dom"/>
</dbReference>